<dbReference type="PANTHER" id="PTHR45023">
    <property type="match status" value="1"/>
</dbReference>
<protein>
    <recommendedName>
        <fullName evidence="3">No apical meristem-associated C-terminal domain-containing protein</fullName>
    </recommendedName>
</protein>
<reference evidence="1" key="1">
    <citation type="submission" date="2018-11" db="EMBL/GenBank/DDBJ databases">
        <authorList>
            <person name="Grassa J C."/>
        </authorList>
    </citation>
    <scope>NUCLEOTIDE SEQUENCE [LARGE SCALE GENOMIC DNA]</scope>
</reference>
<dbReference type="PANTHER" id="PTHR45023:SF4">
    <property type="entry name" value="GLYCINE-RICH PROTEIN-RELATED"/>
    <property type="match status" value="1"/>
</dbReference>
<keyword evidence="2" id="KW-1185">Reference proteome</keyword>
<name>A0A803P5P0_CANSA</name>
<organism evidence="1 2">
    <name type="scientific">Cannabis sativa</name>
    <name type="common">Hemp</name>
    <name type="synonym">Marijuana</name>
    <dbReference type="NCBI Taxonomy" id="3483"/>
    <lineage>
        <taxon>Eukaryota</taxon>
        <taxon>Viridiplantae</taxon>
        <taxon>Streptophyta</taxon>
        <taxon>Embryophyta</taxon>
        <taxon>Tracheophyta</taxon>
        <taxon>Spermatophyta</taxon>
        <taxon>Magnoliopsida</taxon>
        <taxon>eudicotyledons</taxon>
        <taxon>Gunneridae</taxon>
        <taxon>Pentapetalae</taxon>
        <taxon>rosids</taxon>
        <taxon>fabids</taxon>
        <taxon>Rosales</taxon>
        <taxon>Cannabaceae</taxon>
        <taxon>Cannabis</taxon>
    </lineage>
</organism>
<reference evidence="1" key="2">
    <citation type="submission" date="2021-03" db="UniProtKB">
        <authorList>
            <consortium name="EnsemblPlants"/>
        </authorList>
    </citation>
    <scope>IDENTIFICATION</scope>
</reference>
<evidence type="ECO:0000313" key="1">
    <source>
        <dbReference type="EnsemblPlants" id="cds.evm.model.03.1546"/>
    </source>
</evidence>
<dbReference type="Gramene" id="evm.model.03.1546">
    <property type="protein sequence ID" value="cds.evm.model.03.1546"/>
    <property type="gene ID" value="evm.TU.03.1546"/>
</dbReference>
<dbReference type="EMBL" id="UZAU01000318">
    <property type="status" value="NOT_ANNOTATED_CDS"/>
    <property type="molecule type" value="Genomic_DNA"/>
</dbReference>
<dbReference type="Proteomes" id="UP000596661">
    <property type="component" value="Chromosome 3"/>
</dbReference>
<proteinExistence type="predicted"/>
<accession>A0A803P5P0</accession>
<evidence type="ECO:0000313" key="2">
    <source>
        <dbReference type="Proteomes" id="UP000596661"/>
    </source>
</evidence>
<dbReference type="AlphaFoldDB" id="A0A803P5P0"/>
<sequence>MRVPLKRFICSGDEESESSFVQLRMPGKYLDLSLQKICVGPRFRKDDWKTRTKYIVRPSINRGLPQIVIWDLSGLCYHHLVRMKKLPDMKVKGQEDCWRMLKDESKWNAMYQSEGVKRAKVPRSGAYTSSYNADISDHEVCEERPIGQKAAKRKG</sequence>
<evidence type="ECO:0008006" key="3">
    <source>
        <dbReference type="Google" id="ProtNLM"/>
    </source>
</evidence>
<dbReference type="EnsemblPlants" id="evm.model.03.1546">
    <property type="protein sequence ID" value="cds.evm.model.03.1546"/>
    <property type="gene ID" value="evm.TU.03.1546"/>
</dbReference>